<gene>
    <name evidence="5" type="primary">treF</name>
    <name evidence="5" type="ORF">F1599_16895</name>
</gene>
<dbReference type="NCBIfam" id="NF009774">
    <property type="entry name" value="PRK13271.1"/>
    <property type="match status" value="1"/>
</dbReference>
<evidence type="ECO:0000256" key="4">
    <source>
        <dbReference type="SAM" id="MobiDB-lite"/>
    </source>
</evidence>
<dbReference type="PANTHER" id="PTHR23403:SF8">
    <property type="entry name" value="CYTOPLASMIC TREHALASE"/>
    <property type="match status" value="1"/>
</dbReference>
<comment type="caution">
    <text evidence="5">The sequence shown here is derived from an EMBL/GenBank/DDBJ whole genome shotgun (WGS) entry which is preliminary data.</text>
</comment>
<evidence type="ECO:0000256" key="2">
    <source>
        <dbReference type="ARBA" id="ARBA00023295"/>
    </source>
</evidence>
<evidence type="ECO:0000256" key="1">
    <source>
        <dbReference type="ARBA" id="ARBA00022801"/>
    </source>
</evidence>
<dbReference type="AlphaFoldDB" id="A0A5M8AAL8"/>
<dbReference type="GO" id="GO:0005993">
    <property type="term" value="P:trehalose catabolic process"/>
    <property type="evidence" value="ECO:0007669"/>
    <property type="project" value="TreeGrafter"/>
</dbReference>
<name>A0A5M8AAL8_9BURK</name>
<dbReference type="RefSeq" id="WP_150083832.1">
    <property type="nucleotide sequence ID" value="NZ_VWRN01000045.1"/>
</dbReference>
<dbReference type="InterPro" id="IPR008928">
    <property type="entry name" value="6-hairpin_glycosidase_sf"/>
</dbReference>
<evidence type="ECO:0000313" key="6">
    <source>
        <dbReference type="Proteomes" id="UP000324324"/>
    </source>
</evidence>
<dbReference type="EMBL" id="VWRN01000045">
    <property type="protein sequence ID" value="KAA6120838.1"/>
    <property type="molecule type" value="Genomic_DNA"/>
</dbReference>
<dbReference type="SUPFAM" id="SSF48208">
    <property type="entry name" value="Six-hairpin glycosidases"/>
    <property type="match status" value="1"/>
</dbReference>
<dbReference type="FunFam" id="1.50.10.10:FF:000003">
    <property type="entry name" value="Cytoplasmic trehalase"/>
    <property type="match status" value="1"/>
</dbReference>
<dbReference type="InterPro" id="IPR012341">
    <property type="entry name" value="6hp_glycosidase-like_sf"/>
</dbReference>
<keyword evidence="6" id="KW-1185">Reference proteome</keyword>
<dbReference type="PROSITE" id="PS00928">
    <property type="entry name" value="TREHALASE_2"/>
    <property type="match status" value="1"/>
</dbReference>
<dbReference type="Pfam" id="PF01204">
    <property type="entry name" value="Trehalase"/>
    <property type="match status" value="1"/>
</dbReference>
<dbReference type="PANTHER" id="PTHR23403">
    <property type="entry name" value="TREHALASE"/>
    <property type="match status" value="1"/>
</dbReference>
<dbReference type="PROSITE" id="PS00927">
    <property type="entry name" value="TREHALASE_1"/>
    <property type="match status" value="1"/>
</dbReference>
<dbReference type="Gene3D" id="1.50.10.10">
    <property type="match status" value="1"/>
</dbReference>
<evidence type="ECO:0000256" key="3">
    <source>
        <dbReference type="ARBA" id="ARBA00073174"/>
    </source>
</evidence>
<proteinExistence type="predicted"/>
<dbReference type="InterPro" id="IPR001661">
    <property type="entry name" value="Glyco_hydro_37"/>
</dbReference>
<reference evidence="5 6" key="1">
    <citation type="submission" date="2019-09" db="EMBL/GenBank/DDBJ databases">
        <title>Isolation of a novel species in the genus Cupriavidus from patients with sepsis using whole genome sequencing.</title>
        <authorList>
            <person name="Kweon O.J."/>
            <person name="Lee M.-K."/>
        </authorList>
    </citation>
    <scope>NUCLEOTIDE SEQUENCE [LARGE SCALE GENOMIC DNA]</scope>
    <source>
        <strain evidence="5 6">MKL-01</strain>
    </source>
</reference>
<sequence>MRSNRDAIRAAQDSPSGTAHAVPPVTPAAPDGPNAQAVAEGVHPAAEAATREPAVTRLPCPPPHRLEGCAHADALSPAERYGELFVRVQASGIFADSKTFPDCLPLAPPEEILARYQRQRDLPGFSLEAFVAEHFARSTVPDSHYVSNPDQSLREHIDSLWPVLTRDPIDHPPWCSLLPLPHPYVVPGGRFGELYYWDSYFTMLGLEASGRHDLVRAMADNFAYLLDSYGLVPNGTRSYYLSRSQPPVFTLMTELFEAQGVEPPHAYLPHLRTEHAFWMDGAERLCPGTAHRRAVRLPDGSLLNRYWDDHARPREESFLEDVVTAHRGDRPAHLVFRDLRAAAESGWDFSSRWLDESAPGTPASLSTIRTTAILPIDLNALLWHAETRLATLCERAGDADGAARYAAMAHARREAIERHLWHPELGAFVDYDWHRGARRQCLTAATVMPLFVGLASDEQAAAIGATLRARLLAEGGLATTCVRSGEQWDQPNGWAPLQWLAIQGLRRHGDEALAHEIADRWLSTVAGLYRREYKLVEKYRLRRKGRHALGGGGGEYPLQDGFGWTNGVVAMLLQHYPEHPAAGTRAGVGANGN</sequence>
<evidence type="ECO:0000313" key="5">
    <source>
        <dbReference type="EMBL" id="KAA6120838.1"/>
    </source>
</evidence>
<dbReference type="PRINTS" id="PR00744">
    <property type="entry name" value="GLHYDRLASE37"/>
</dbReference>
<feature type="region of interest" description="Disordered" evidence="4">
    <location>
        <begin position="1"/>
        <end position="36"/>
    </location>
</feature>
<keyword evidence="2" id="KW-0326">Glycosidase</keyword>
<organism evidence="5 6">
    <name type="scientific">Cupriavidus cauae</name>
    <dbReference type="NCBI Taxonomy" id="2608999"/>
    <lineage>
        <taxon>Bacteria</taxon>
        <taxon>Pseudomonadati</taxon>
        <taxon>Pseudomonadota</taxon>
        <taxon>Betaproteobacteria</taxon>
        <taxon>Burkholderiales</taxon>
        <taxon>Burkholderiaceae</taxon>
        <taxon>Cupriavidus</taxon>
    </lineage>
</organism>
<dbReference type="GO" id="GO:0004555">
    <property type="term" value="F:alpha,alpha-trehalase activity"/>
    <property type="evidence" value="ECO:0007669"/>
    <property type="project" value="InterPro"/>
</dbReference>
<accession>A0A5M8AAL8</accession>
<dbReference type="Proteomes" id="UP000324324">
    <property type="component" value="Unassembled WGS sequence"/>
</dbReference>
<dbReference type="InterPro" id="IPR018232">
    <property type="entry name" value="Glyco_hydro_37_CS"/>
</dbReference>
<keyword evidence="1" id="KW-0378">Hydrolase</keyword>
<dbReference type="NCBIfam" id="NF009773">
    <property type="entry name" value="PRK13270.1"/>
    <property type="match status" value="1"/>
</dbReference>
<protein>
    <recommendedName>
        <fullName evidence="3">Putative periplasmic trehalase</fullName>
    </recommendedName>
</protein>